<organism evidence="3 4">
    <name type="scientific">Nocardioides marmoribigeumensis</name>
    <dbReference type="NCBI Taxonomy" id="433649"/>
    <lineage>
        <taxon>Bacteria</taxon>
        <taxon>Bacillati</taxon>
        <taxon>Actinomycetota</taxon>
        <taxon>Actinomycetes</taxon>
        <taxon>Propionibacteriales</taxon>
        <taxon>Nocardioidaceae</taxon>
        <taxon>Nocardioides</taxon>
    </lineage>
</organism>
<evidence type="ECO:0000313" key="3">
    <source>
        <dbReference type="EMBL" id="MDR7362287.1"/>
    </source>
</evidence>
<dbReference type="EMBL" id="JAVDYG010000001">
    <property type="protein sequence ID" value="MDR7362287.1"/>
    <property type="molecule type" value="Genomic_DNA"/>
</dbReference>
<dbReference type="GO" id="GO:0016787">
    <property type="term" value="F:hydrolase activity"/>
    <property type="evidence" value="ECO:0007669"/>
    <property type="project" value="UniProtKB-KW"/>
</dbReference>
<accession>A0ABU2BUI0</accession>
<dbReference type="Gene3D" id="3.40.50.1820">
    <property type="entry name" value="alpha/beta hydrolase"/>
    <property type="match status" value="1"/>
</dbReference>
<evidence type="ECO:0000313" key="4">
    <source>
        <dbReference type="Proteomes" id="UP001183648"/>
    </source>
</evidence>
<proteinExistence type="predicted"/>
<name>A0ABU2BUI0_9ACTN</name>
<gene>
    <name evidence="3" type="ORF">J2S63_001840</name>
</gene>
<sequence length="286" mass="29810">MPLPRRAALLLAAVTATVPSLGVPALTQPAGAESYPSSTSPNDPPGANDWSCKPPAAHPEPVILVHGTFGDRTHLWEPISYRLSQAGYCVFSLDYGNRATGPIEDSAQQLADFTARVLSATGADEVSMVGHSQGGLMPRYYIKNLGGAAYVDDLVGIAPSNHGTTVLNSTMFDPSGGGYCRACEQQVAGSPFLTALNADDETPGDVDYTNIVTTHDEVVVPFTSGYLEGGRDTAQLTNVAVQDTCPIDPSEHVTVPTSATTYAWVADALAHDGPADPRTPALCGGP</sequence>
<evidence type="ECO:0000256" key="2">
    <source>
        <dbReference type="SAM" id="SignalP"/>
    </source>
</evidence>
<dbReference type="RefSeq" id="WP_310301560.1">
    <property type="nucleotide sequence ID" value="NZ_BAAAPS010000008.1"/>
</dbReference>
<keyword evidence="3" id="KW-0378">Hydrolase</keyword>
<dbReference type="Proteomes" id="UP001183648">
    <property type="component" value="Unassembled WGS sequence"/>
</dbReference>
<dbReference type="InterPro" id="IPR053228">
    <property type="entry name" value="Stereospecific_Lipase"/>
</dbReference>
<dbReference type="Pfam" id="PF01674">
    <property type="entry name" value="Lipase_2"/>
    <property type="match status" value="1"/>
</dbReference>
<comment type="caution">
    <text evidence="3">The sequence shown here is derived from an EMBL/GenBank/DDBJ whole genome shotgun (WGS) entry which is preliminary data.</text>
</comment>
<protein>
    <submittedName>
        <fullName evidence="3">Triacylglycerol esterase/lipase EstA (Alpha/beta hydrolase family)</fullName>
    </submittedName>
</protein>
<reference evidence="3 4" key="1">
    <citation type="submission" date="2023-07" db="EMBL/GenBank/DDBJ databases">
        <title>Sequencing the genomes of 1000 actinobacteria strains.</title>
        <authorList>
            <person name="Klenk H.-P."/>
        </authorList>
    </citation>
    <scope>NUCLEOTIDE SEQUENCE [LARGE SCALE GENOMIC DNA]</scope>
    <source>
        <strain evidence="3 4">DSM 19426</strain>
    </source>
</reference>
<feature type="region of interest" description="Disordered" evidence="1">
    <location>
        <begin position="28"/>
        <end position="53"/>
    </location>
</feature>
<feature type="chain" id="PRO_5046589390" evidence="2">
    <location>
        <begin position="23"/>
        <end position="286"/>
    </location>
</feature>
<feature type="signal peptide" evidence="2">
    <location>
        <begin position="1"/>
        <end position="22"/>
    </location>
</feature>
<keyword evidence="2" id="KW-0732">Signal</keyword>
<dbReference type="InterPro" id="IPR029058">
    <property type="entry name" value="AB_hydrolase_fold"/>
</dbReference>
<dbReference type="PANTHER" id="PTHR37574:SF1">
    <property type="entry name" value="LIPASE B"/>
    <property type="match status" value="1"/>
</dbReference>
<keyword evidence="4" id="KW-1185">Reference proteome</keyword>
<evidence type="ECO:0000256" key="1">
    <source>
        <dbReference type="SAM" id="MobiDB-lite"/>
    </source>
</evidence>
<dbReference type="InterPro" id="IPR002918">
    <property type="entry name" value="Lipase_EstA/Esterase_EstB"/>
</dbReference>
<dbReference type="SUPFAM" id="SSF53474">
    <property type="entry name" value="alpha/beta-Hydrolases"/>
    <property type="match status" value="1"/>
</dbReference>
<dbReference type="PANTHER" id="PTHR37574">
    <property type="entry name" value="LIPASE B"/>
    <property type="match status" value="1"/>
</dbReference>